<evidence type="ECO:0000313" key="2">
    <source>
        <dbReference type="EMBL" id="HIX07422.1"/>
    </source>
</evidence>
<keyword evidence="1" id="KW-0472">Membrane</keyword>
<sequence length="159" mass="16794">MPHTGQSTKKPTSQKINENYLAYVRSFAPPTKHLHNCFRAFIVGGLICCIGQFVRTFLEYVLALSGDELAGATSMVLIFLGCLLTGLGVYDRIGKAAGAGSIVPITGFANSVCSPALEFKTEGLITGLAAKMFTVAGPIIVYGVLSGTAVGILYFLLKL</sequence>
<keyword evidence="1" id="KW-0812">Transmembrane</keyword>
<evidence type="ECO:0000256" key="1">
    <source>
        <dbReference type="SAM" id="Phobius"/>
    </source>
</evidence>
<reference evidence="2" key="1">
    <citation type="journal article" date="2021" name="PeerJ">
        <title>Extensive microbial diversity within the chicken gut microbiome revealed by metagenomics and culture.</title>
        <authorList>
            <person name="Gilroy R."/>
            <person name="Ravi A."/>
            <person name="Getino M."/>
            <person name="Pursley I."/>
            <person name="Horton D.L."/>
            <person name="Alikhan N.F."/>
            <person name="Baker D."/>
            <person name="Gharbi K."/>
            <person name="Hall N."/>
            <person name="Watson M."/>
            <person name="Adriaenssens E.M."/>
            <person name="Foster-Nyarko E."/>
            <person name="Jarju S."/>
            <person name="Secka A."/>
            <person name="Antonio M."/>
            <person name="Oren A."/>
            <person name="Chaudhuri R.R."/>
            <person name="La Ragione R."/>
            <person name="Hildebrand F."/>
            <person name="Pallen M.J."/>
        </authorList>
    </citation>
    <scope>NUCLEOTIDE SEQUENCE</scope>
    <source>
        <strain evidence="2">811</strain>
    </source>
</reference>
<dbReference type="PANTHER" id="PTHR38450:SF1">
    <property type="entry name" value="STAGE V SPORULATION PROTEIN AC"/>
    <property type="match status" value="1"/>
</dbReference>
<feature type="transmembrane region" description="Helical" evidence="1">
    <location>
        <begin position="70"/>
        <end position="90"/>
    </location>
</feature>
<dbReference type="Pfam" id="PF03862">
    <property type="entry name" value="SpoVAC_SpoVAEB"/>
    <property type="match status" value="1"/>
</dbReference>
<protein>
    <submittedName>
        <fullName evidence="2">Stage V sporulation protein AC</fullName>
    </submittedName>
</protein>
<proteinExistence type="predicted"/>
<accession>A0A9D2AG12</accession>
<reference evidence="2" key="2">
    <citation type="submission" date="2021-04" db="EMBL/GenBank/DDBJ databases">
        <authorList>
            <person name="Gilroy R."/>
        </authorList>
    </citation>
    <scope>NUCLEOTIDE SEQUENCE</scope>
    <source>
        <strain evidence="2">811</strain>
    </source>
</reference>
<dbReference type="NCBIfam" id="TIGR02838">
    <property type="entry name" value="spore_V_AC"/>
    <property type="match status" value="1"/>
</dbReference>
<keyword evidence="1" id="KW-1133">Transmembrane helix</keyword>
<dbReference type="InterPro" id="IPR005562">
    <property type="entry name" value="SpoVA"/>
</dbReference>
<dbReference type="AlphaFoldDB" id="A0A9D2AG12"/>
<gene>
    <name evidence="2" type="primary">spoVAC</name>
    <name evidence="2" type="ORF">H9741_03050</name>
</gene>
<dbReference type="EMBL" id="DXFX01000040">
    <property type="protein sequence ID" value="HIX07422.1"/>
    <property type="molecule type" value="Genomic_DNA"/>
</dbReference>
<evidence type="ECO:0000313" key="3">
    <source>
        <dbReference type="Proteomes" id="UP000824204"/>
    </source>
</evidence>
<dbReference type="PANTHER" id="PTHR38450">
    <property type="entry name" value="STAGE V SPORULATION PROTEIN AC-RELATED"/>
    <property type="match status" value="1"/>
</dbReference>
<comment type="caution">
    <text evidence="2">The sequence shown here is derived from an EMBL/GenBank/DDBJ whole genome shotgun (WGS) entry which is preliminary data.</text>
</comment>
<name>A0A9D2AG12_9FIRM</name>
<feature type="transmembrane region" description="Helical" evidence="1">
    <location>
        <begin position="137"/>
        <end position="157"/>
    </location>
</feature>
<dbReference type="Proteomes" id="UP000824204">
    <property type="component" value="Unassembled WGS sequence"/>
</dbReference>
<feature type="transmembrane region" description="Helical" evidence="1">
    <location>
        <begin position="37"/>
        <end position="58"/>
    </location>
</feature>
<dbReference type="InterPro" id="IPR014203">
    <property type="entry name" value="Spore_V_AC"/>
</dbReference>
<feature type="transmembrane region" description="Helical" evidence="1">
    <location>
        <begin position="97"/>
        <end position="117"/>
    </location>
</feature>
<organism evidence="2 3">
    <name type="scientific">Candidatus Borkfalkia faecipullorum</name>
    <dbReference type="NCBI Taxonomy" id="2838510"/>
    <lineage>
        <taxon>Bacteria</taxon>
        <taxon>Bacillati</taxon>
        <taxon>Bacillota</taxon>
        <taxon>Clostridia</taxon>
        <taxon>Christensenellales</taxon>
        <taxon>Christensenellaceae</taxon>
        <taxon>Candidatus Borkfalkia</taxon>
    </lineage>
</organism>